<evidence type="ECO:0000313" key="3">
    <source>
        <dbReference type="Proteomes" id="UP000829517"/>
    </source>
</evidence>
<comment type="caution">
    <text evidence="2">The sequence shown here is derived from an EMBL/GenBank/DDBJ whole genome shotgun (WGS) entry which is preliminary data.</text>
</comment>
<dbReference type="Pfam" id="PF11276">
    <property type="entry name" value="DUF3078"/>
    <property type="match status" value="1"/>
</dbReference>
<proteinExistence type="predicted"/>
<keyword evidence="3" id="KW-1185">Reference proteome</keyword>
<dbReference type="InterPro" id="IPR021428">
    <property type="entry name" value="DUF3078"/>
</dbReference>
<feature type="chain" id="PRO_5045523095" evidence="1">
    <location>
        <begin position="20"/>
        <end position="305"/>
    </location>
</feature>
<feature type="signal peptide" evidence="1">
    <location>
        <begin position="1"/>
        <end position="19"/>
    </location>
</feature>
<evidence type="ECO:0000313" key="2">
    <source>
        <dbReference type="EMBL" id="MCF8713710.1"/>
    </source>
</evidence>
<dbReference type="RefSeq" id="WP_236957670.1">
    <property type="nucleotide sequence ID" value="NZ_JAETXX010000001.1"/>
</dbReference>
<organism evidence="2 3">
    <name type="scientific">Joostella atrarenae</name>
    <dbReference type="NCBI Taxonomy" id="679257"/>
    <lineage>
        <taxon>Bacteria</taxon>
        <taxon>Pseudomonadati</taxon>
        <taxon>Bacteroidota</taxon>
        <taxon>Flavobacteriia</taxon>
        <taxon>Flavobacteriales</taxon>
        <taxon>Flavobacteriaceae</taxon>
        <taxon>Joostella</taxon>
    </lineage>
</organism>
<reference evidence="2 3" key="1">
    <citation type="submission" date="2021-01" db="EMBL/GenBank/DDBJ databases">
        <title>Genome sequencing of Joostella atrarenae M1-2 (= KCTC 23194).</title>
        <authorList>
            <person name="Zakaria M.R."/>
            <person name="Lam M.Q."/>
            <person name="Chong C.S."/>
        </authorList>
    </citation>
    <scope>NUCLEOTIDE SEQUENCE [LARGE SCALE GENOMIC DNA]</scope>
    <source>
        <strain evidence="2 3">M1-2</strain>
    </source>
</reference>
<gene>
    <name evidence="2" type="ORF">JM658_02630</name>
</gene>
<accession>A0ABS9IZU5</accession>
<keyword evidence="1" id="KW-0732">Signal</keyword>
<name>A0ABS9IZU5_9FLAO</name>
<sequence length="305" mass="34760">MRKLLVIGALLLGVTFSYAQDADAEDAPKQGWTKGGTFTFLLNQSAFSNWVAGGQNNISGTLGVNYDFNYLKEDWSWDNKVIASYGLTNNDDQGTRKTDDRFEYNSLVGKKAFGNWNYSFFLNFRTQFTDGYDYDNDEDGDFRTSGLFKPAYLTFGPGMEWKKNENLKLNLAPATSKMTFISDDLYIYDEDSDEFVEHSGVSNTNNLQAYGIDPGDKFRYELGFYASGYYKFSLMENVTFENTLNLYSNYLEDPQNVDIDYTLNVVMKINNYLSTNFTVQTVYDDNAVNALQLREVFGLGVNFGF</sequence>
<dbReference type="Proteomes" id="UP000829517">
    <property type="component" value="Unassembled WGS sequence"/>
</dbReference>
<protein>
    <submittedName>
        <fullName evidence="2">DUF3078 domain-containing protein</fullName>
    </submittedName>
</protein>
<dbReference type="EMBL" id="JAETXX010000001">
    <property type="protein sequence ID" value="MCF8713710.1"/>
    <property type="molecule type" value="Genomic_DNA"/>
</dbReference>
<evidence type="ECO:0000256" key="1">
    <source>
        <dbReference type="SAM" id="SignalP"/>
    </source>
</evidence>